<feature type="binding site" evidence="5">
    <location>
        <position position="5"/>
    </location>
    <ligand>
        <name>Mg(2+)</name>
        <dbReference type="ChEBI" id="CHEBI:18420"/>
    </ligand>
</feature>
<evidence type="ECO:0000313" key="8">
    <source>
        <dbReference type="EMBL" id="MBB5727023.1"/>
    </source>
</evidence>
<dbReference type="SUPFAM" id="SSF88723">
    <property type="entry name" value="PIN domain-like"/>
    <property type="match status" value="1"/>
</dbReference>
<keyword evidence="5" id="KW-0800">Toxin</keyword>
<name>A0ABR6N896_9SPHN</name>
<comment type="caution">
    <text evidence="8">The sequence shown here is derived from an EMBL/GenBank/DDBJ whole genome shotgun (WGS) entry which is preliminary data.</text>
</comment>
<feature type="domain" description="PIN" evidence="7">
    <location>
        <begin position="4"/>
        <end position="112"/>
    </location>
</feature>
<evidence type="ECO:0000256" key="6">
    <source>
        <dbReference type="SAM" id="Phobius"/>
    </source>
</evidence>
<feature type="transmembrane region" description="Helical" evidence="6">
    <location>
        <begin position="26"/>
        <end position="46"/>
    </location>
</feature>
<keyword evidence="3 5" id="KW-0479">Metal-binding</keyword>
<evidence type="ECO:0000256" key="5">
    <source>
        <dbReference type="HAMAP-Rule" id="MF_00265"/>
    </source>
</evidence>
<dbReference type="EC" id="3.1.-.-" evidence="5"/>
<organism evidence="8 9">
    <name type="scientific">Sphingomonas endophytica</name>
    <dbReference type="NCBI Taxonomy" id="869719"/>
    <lineage>
        <taxon>Bacteria</taxon>
        <taxon>Pseudomonadati</taxon>
        <taxon>Pseudomonadota</taxon>
        <taxon>Alphaproteobacteria</taxon>
        <taxon>Sphingomonadales</taxon>
        <taxon>Sphingomonadaceae</taxon>
        <taxon>Sphingomonas</taxon>
    </lineage>
</organism>
<dbReference type="CDD" id="cd18683">
    <property type="entry name" value="PIN_VapC-like"/>
    <property type="match status" value="1"/>
</dbReference>
<evidence type="ECO:0000256" key="3">
    <source>
        <dbReference type="ARBA" id="ARBA00022723"/>
    </source>
</evidence>
<sequence length="129" mass="13873">MKAIDTNVVVRLLIGDDPAQQATARALLGAPVLVTITVLIESAWVLRSRYGFDRATVAALLDAFLDYPNVLVQAEARVRWALARYRSGGDIADLLHIAAAEPANRFVTFDRGIGPAAGDDCPLVIETLT</sequence>
<proteinExistence type="inferred from homology"/>
<dbReference type="Gene3D" id="3.40.50.1010">
    <property type="entry name" value="5'-nuclease"/>
    <property type="match status" value="1"/>
</dbReference>
<dbReference type="InterPro" id="IPR029060">
    <property type="entry name" value="PIN-like_dom_sf"/>
</dbReference>
<dbReference type="Proteomes" id="UP000560131">
    <property type="component" value="Unassembled WGS sequence"/>
</dbReference>
<keyword evidence="6" id="KW-0472">Membrane</keyword>
<keyword evidence="6" id="KW-0812">Transmembrane</keyword>
<dbReference type="PANTHER" id="PTHR39664">
    <property type="match status" value="1"/>
</dbReference>
<evidence type="ECO:0000259" key="7">
    <source>
        <dbReference type="Pfam" id="PF01850"/>
    </source>
</evidence>
<dbReference type="RefSeq" id="WP_184039493.1">
    <property type="nucleotide sequence ID" value="NZ_BAABAR010000008.1"/>
</dbReference>
<evidence type="ECO:0000256" key="4">
    <source>
        <dbReference type="ARBA" id="ARBA00022801"/>
    </source>
</evidence>
<dbReference type="InterPro" id="IPR022907">
    <property type="entry name" value="VapC_family"/>
</dbReference>
<comment type="similarity">
    <text evidence="5">Belongs to the PINc/VapC protein family.</text>
</comment>
<keyword evidence="2 5" id="KW-0540">Nuclease</keyword>
<keyword evidence="1 5" id="KW-1277">Toxin-antitoxin system</keyword>
<dbReference type="HAMAP" id="MF_00265">
    <property type="entry name" value="VapC_Nob1"/>
    <property type="match status" value="1"/>
</dbReference>
<dbReference type="EMBL" id="JACIJN010000010">
    <property type="protein sequence ID" value="MBB5727023.1"/>
    <property type="molecule type" value="Genomic_DNA"/>
</dbReference>
<keyword evidence="4 5" id="KW-0378">Hydrolase</keyword>
<reference evidence="8 9" key="1">
    <citation type="submission" date="2020-08" db="EMBL/GenBank/DDBJ databases">
        <title>Genomic Encyclopedia of Type Strains, Phase IV (KMG-IV): sequencing the most valuable type-strain genomes for metagenomic binning, comparative biology and taxonomic classification.</title>
        <authorList>
            <person name="Goeker M."/>
        </authorList>
    </citation>
    <scope>NUCLEOTIDE SEQUENCE [LARGE SCALE GENOMIC DNA]</scope>
    <source>
        <strain evidence="8 9">DSM 101535</strain>
    </source>
</reference>
<comment type="function">
    <text evidence="5">Toxic component of a toxin-antitoxin (TA) system. An RNase.</text>
</comment>
<accession>A0ABR6N896</accession>
<protein>
    <recommendedName>
        <fullName evidence="5">Ribonuclease VapC</fullName>
        <shortName evidence="5">RNase VapC</shortName>
        <ecNumber evidence="5">3.1.-.-</ecNumber>
    </recommendedName>
    <alternativeName>
        <fullName evidence="5">Toxin VapC</fullName>
    </alternativeName>
</protein>
<dbReference type="PANTHER" id="PTHR39664:SF2">
    <property type="entry name" value="NUCLEIC ACID-BINDING PROTEIN, CONTAINING PIN DOMAIN-RELATED"/>
    <property type="match status" value="1"/>
</dbReference>
<keyword evidence="6" id="KW-1133">Transmembrane helix</keyword>
<evidence type="ECO:0000256" key="1">
    <source>
        <dbReference type="ARBA" id="ARBA00022649"/>
    </source>
</evidence>
<gene>
    <name evidence="5" type="primary">vapC</name>
    <name evidence="8" type="ORF">FHS97_002974</name>
</gene>
<evidence type="ECO:0000256" key="2">
    <source>
        <dbReference type="ARBA" id="ARBA00022722"/>
    </source>
</evidence>
<feature type="binding site" evidence="5">
    <location>
        <position position="93"/>
    </location>
    <ligand>
        <name>Mg(2+)</name>
        <dbReference type="ChEBI" id="CHEBI:18420"/>
    </ligand>
</feature>
<dbReference type="InterPro" id="IPR002716">
    <property type="entry name" value="PIN_dom"/>
</dbReference>
<evidence type="ECO:0000313" key="9">
    <source>
        <dbReference type="Proteomes" id="UP000560131"/>
    </source>
</evidence>
<keyword evidence="9" id="KW-1185">Reference proteome</keyword>
<keyword evidence="5" id="KW-0460">Magnesium</keyword>
<comment type="cofactor">
    <cofactor evidence="5">
        <name>Mg(2+)</name>
        <dbReference type="ChEBI" id="CHEBI:18420"/>
    </cofactor>
</comment>
<dbReference type="Pfam" id="PF01850">
    <property type="entry name" value="PIN"/>
    <property type="match status" value="1"/>
</dbReference>